<accession>A0A0C9MIX9</accession>
<evidence type="ECO:0000313" key="1">
    <source>
        <dbReference type="EMBL" id="GAN03072.1"/>
    </source>
</evidence>
<dbReference type="EMBL" id="DF836322">
    <property type="protein sequence ID" value="GAN03072.1"/>
    <property type="molecule type" value="Genomic_DNA"/>
</dbReference>
<name>A0A0C9MIX9_9FUNG</name>
<gene>
    <name evidence="1" type="ORF">MAM1_0033d02523</name>
</gene>
<sequence length="74" mass="8311">MKVLGHVNMPFHITTNTSFENENKANNVDSKVNDDGTANAVEDTVIDGHAEQEAIDQMMLPYLQLQITAKFEYI</sequence>
<evidence type="ECO:0000313" key="2">
    <source>
        <dbReference type="Proteomes" id="UP000053815"/>
    </source>
</evidence>
<protein>
    <submittedName>
        <fullName evidence="1">Uncharacterized protein</fullName>
    </submittedName>
</protein>
<organism evidence="1">
    <name type="scientific">Mucor ambiguus</name>
    <dbReference type="NCBI Taxonomy" id="91626"/>
    <lineage>
        <taxon>Eukaryota</taxon>
        <taxon>Fungi</taxon>
        <taxon>Fungi incertae sedis</taxon>
        <taxon>Mucoromycota</taxon>
        <taxon>Mucoromycotina</taxon>
        <taxon>Mucoromycetes</taxon>
        <taxon>Mucorales</taxon>
        <taxon>Mucorineae</taxon>
        <taxon>Mucoraceae</taxon>
        <taxon>Mucor</taxon>
    </lineage>
</organism>
<proteinExistence type="predicted"/>
<keyword evidence="2" id="KW-1185">Reference proteome</keyword>
<dbReference type="AlphaFoldDB" id="A0A0C9MIX9"/>
<reference evidence="1" key="1">
    <citation type="submission" date="2014-09" db="EMBL/GenBank/DDBJ databases">
        <title>Draft genome sequence of an oleaginous Mucoromycotina fungus Mucor ambiguus NBRC6742.</title>
        <authorList>
            <person name="Takeda I."/>
            <person name="Yamane N."/>
            <person name="Morita T."/>
            <person name="Tamano K."/>
            <person name="Machida M."/>
            <person name="Baker S."/>
            <person name="Koike H."/>
        </authorList>
    </citation>
    <scope>NUCLEOTIDE SEQUENCE</scope>
    <source>
        <strain evidence="1">NBRC 6742</strain>
    </source>
</reference>
<dbReference type="Proteomes" id="UP000053815">
    <property type="component" value="Unassembled WGS sequence"/>
</dbReference>